<gene>
    <name evidence="1" type="ORF">FYW06_27765</name>
</gene>
<protein>
    <submittedName>
        <fullName evidence="1">Uncharacterized protein</fullName>
    </submittedName>
</protein>
<sequence length="94" mass="11231">MIKFESSEQIKGTYENKEYDFDRYNFIKKRPLSTHETSIVVDFKENKITGDTIAYGSWYDIELQECIEYLKTLQPNEIRRDFNSLIESNMGMEI</sequence>
<name>A0A5M9GGE9_9BACI</name>
<dbReference type="Proteomes" id="UP000325411">
    <property type="component" value="Unassembled WGS sequence"/>
</dbReference>
<reference evidence="1 2" key="1">
    <citation type="submission" date="2019-09" db="EMBL/GenBank/DDBJ databases">
        <authorList>
            <person name="Geng P."/>
            <person name="Wan X."/>
            <person name="Zhou G."/>
            <person name="Yuan Z."/>
            <person name="Hu X."/>
        </authorList>
    </citation>
    <scope>NUCLEOTIDE SEQUENCE [LARGE SCALE GENOMIC DNA]</scope>
    <source>
        <strain evidence="1 2">EFR-4</strain>
    </source>
</reference>
<organism evidence="1 2">
    <name type="scientific">Bacillus paranthracis</name>
    <dbReference type="NCBI Taxonomy" id="2026186"/>
    <lineage>
        <taxon>Bacteria</taxon>
        <taxon>Bacillati</taxon>
        <taxon>Bacillota</taxon>
        <taxon>Bacilli</taxon>
        <taxon>Bacillales</taxon>
        <taxon>Bacillaceae</taxon>
        <taxon>Bacillus</taxon>
        <taxon>Bacillus cereus group</taxon>
    </lineage>
</organism>
<dbReference type="AlphaFoldDB" id="A0A5M9GGE9"/>
<accession>A0A5M9GGE9</accession>
<evidence type="ECO:0000313" key="2">
    <source>
        <dbReference type="Proteomes" id="UP000325411"/>
    </source>
</evidence>
<comment type="caution">
    <text evidence="1">The sequence shown here is derived from an EMBL/GenBank/DDBJ whole genome shotgun (WGS) entry which is preliminary data.</text>
</comment>
<dbReference type="RefSeq" id="WP_153623531.1">
    <property type="nucleotide sequence ID" value="NZ_CP064082.1"/>
</dbReference>
<evidence type="ECO:0000313" key="1">
    <source>
        <dbReference type="EMBL" id="KAA8473247.1"/>
    </source>
</evidence>
<dbReference type="EMBL" id="VXCE01000042">
    <property type="protein sequence ID" value="KAA8473247.1"/>
    <property type="molecule type" value="Genomic_DNA"/>
</dbReference>
<proteinExistence type="predicted"/>